<dbReference type="PROSITE" id="PS50158">
    <property type="entry name" value="ZF_CCHC"/>
    <property type="match status" value="1"/>
</dbReference>
<evidence type="ECO:0000256" key="1">
    <source>
        <dbReference type="PROSITE-ProRule" id="PRU00047"/>
    </source>
</evidence>
<dbReference type="InterPro" id="IPR025724">
    <property type="entry name" value="GAG-pre-integrase_dom"/>
</dbReference>
<gene>
    <name evidence="4" type="ORF">Tco_1043864</name>
</gene>
<evidence type="ECO:0000313" key="5">
    <source>
        <dbReference type="Proteomes" id="UP001151760"/>
    </source>
</evidence>
<keyword evidence="1" id="KW-0862">Zinc</keyword>
<dbReference type="SUPFAM" id="SSF57756">
    <property type="entry name" value="Retrovirus zinc finger-like domains"/>
    <property type="match status" value="1"/>
</dbReference>
<name>A0ABQ5GNU0_9ASTR</name>
<organism evidence="4 5">
    <name type="scientific">Tanacetum coccineum</name>
    <dbReference type="NCBI Taxonomy" id="301880"/>
    <lineage>
        <taxon>Eukaryota</taxon>
        <taxon>Viridiplantae</taxon>
        <taxon>Streptophyta</taxon>
        <taxon>Embryophyta</taxon>
        <taxon>Tracheophyta</taxon>
        <taxon>Spermatophyta</taxon>
        <taxon>Magnoliopsida</taxon>
        <taxon>eudicotyledons</taxon>
        <taxon>Gunneridae</taxon>
        <taxon>Pentapetalae</taxon>
        <taxon>asterids</taxon>
        <taxon>campanulids</taxon>
        <taxon>Asterales</taxon>
        <taxon>Asteraceae</taxon>
        <taxon>Asteroideae</taxon>
        <taxon>Anthemideae</taxon>
        <taxon>Anthemidinae</taxon>
        <taxon>Tanacetum</taxon>
    </lineage>
</organism>
<dbReference type="Pfam" id="PF22936">
    <property type="entry name" value="Pol_BBD"/>
    <property type="match status" value="1"/>
</dbReference>
<reference evidence="4" key="1">
    <citation type="journal article" date="2022" name="Int. J. Mol. Sci.">
        <title>Draft Genome of Tanacetum Coccineum: Genomic Comparison of Closely Related Tanacetum-Family Plants.</title>
        <authorList>
            <person name="Yamashiro T."/>
            <person name="Shiraishi A."/>
            <person name="Nakayama K."/>
            <person name="Satake H."/>
        </authorList>
    </citation>
    <scope>NUCLEOTIDE SEQUENCE</scope>
</reference>
<dbReference type="Gene3D" id="4.10.60.10">
    <property type="entry name" value="Zinc finger, CCHC-type"/>
    <property type="match status" value="1"/>
</dbReference>
<dbReference type="InterPro" id="IPR054722">
    <property type="entry name" value="PolX-like_BBD"/>
</dbReference>
<evidence type="ECO:0000259" key="3">
    <source>
        <dbReference type="PROSITE" id="PS50158"/>
    </source>
</evidence>
<feature type="domain" description="CCHC-type" evidence="3">
    <location>
        <begin position="205"/>
        <end position="220"/>
    </location>
</feature>
<dbReference type="SMART" id="SM00343">
    <property type="entry name" value="ZnF_C2HC"/>
    <property type="match status" value="1"/>
</dbReference>
<reference evidence="4" key="2">
    <citation type="submission" date="2022-01" db="EMBL/GenBank/DDBJ databases">
        <authorList>
            <person name="Yamashiro T."/>
            <person name="Shiraishi A."/>
            <person name="Satake H."/>
            <person name="Nakayama K."/>
        </authorList>
    </citation>
    <scope>NUCLEOTIDE SEQUENCE</scope>
</reference>
<protein>
    <submittedName>
        <fullName evidence="4">Retrotransposon protein, putative, ty1-copia subclass</fullName>
    </submittedName>
</protein>
<dbReference type="InterPro" id="IPR001878">
    <property type="entry name" value="Znf_CCHC"/>
</dbReference>
<dbReference type="InterPro" id="IPR036875">
    <property type="entry name" value="Znf_CCHC_sf"/>
</dbReference>
<keyword evidence="1" id="KW-0863">Zinc-finger</keyword>
<feature type="region of interest" description="Disordered" evidence="2">
    <location>
        <begin position="467"/>
        <end position="489"/>
    </location>
</feature>
<proteinExistence type="predicted"/>
<keyword evidence="1" id="KW-0479">Metal-binding</keyword>
<accession>A0ABQ5GNU0</accession>
<comment type="caution">
    <text evidence="4">The sequence shown here is derived from an EMBL/GenBank/DDBJ whole genome shotgun (WGS) entry which is preliminary data.</text>
</comment>
<dbReference type="EMBL" id="BQNB010018685">
    <property type="protein sequence ID" value="GJT77139.1"/>
    <property type="molecule type" value="Genomic_DNA"/>
</dbReference>
<evidence type="ECO:0000313" key="4">
    <source>
        <dbReference type="EMBL" id="GJT77139.1"/>
    </source>
</evidence>
<keyword evidence="5" id="KW-1185">Reference proteome</keyword>
<evidence type="ECO:0000256" key="2">
    <source>
        <dbReference type="SAM" id="MobiDB-lite"/>
    </source>
</evidence>
<sequence length="554" mass="63010">MKLTKTLFTLRYENKEYVLDEQILTINDDLTQEEIEAHQKYYDDANKVSCIMASSMSPELQKTFENRACEMNQQLKEMFQAKASKEHLDVVKSLMACKQKPVASICAFVLEMKGYFDRLEYLNIVFDVELSISIILSGLPANCNQFVLSYQLNGKETSIMELYSLKERLLIPTGKERPHKESPIVGLREVKSEIAPTNDPKEAVCFYCNTKGHWKRSCPKYLKDLKDGKIEEGGHSGMYMIELHNTTTSDSWVLDTGCGTHICTLSRGLKESKRLKHGELNLVMGNRKITLVTRIGKYVLMLNSRVMIDLNNCCYSSEMTRNIISFHALFKDGYKFSFDNKNGDILVYSNDCFKFKTSPCKGIYETVKCIGNNDNLSLNVGSSNELDKSKLWHSHLGHINKKRIAQLQKDGVLESFDFKSDDISEDLLKEGNKINIDDLLKRIKTSLFAPPKIDLSNSGLEEFQEPAFEGYGPKTSKSSSEDISNEVRKSNDAPLVEKLVSDDKLEKKIVFPTVAKIEFGNPETELEDSVRLNSHEDKKKLYADLKISTEVNDD</sequence>
<dbReference type="Proteomes" id="UP001151760">
    <property type="component" value="Unassembled WGS sequence"/>
</dbReference>
<dbReference type="Pfam" id="PF13976">
    <property type="entry name" value="gag_pre-integrs"/>
    <property type="match status" value="1"/>
</dbReference>